<keyword evidence="4" id="KW-0963">Cytoplasm</keyword>
<dbReference type="PANTHER" id="PTHR31638:SF3">
    <property type="entry name" value="DAZ-ASSOCIATED PROTEIN 2"/>
    <property type="match status" value="1"/>
</dbReference>
<comment type="subcellular location">
    <subcellularLocation>
        <location evidence="1">Cytoplasm</location>
        <location evidence="1">Stress granule</location>
    </subcellularLocation>
    <subcellularLocation>
        <location evidence="2">Nucleus speckle</location>
    </subcellularLocation>
</comment>
<evidence type="ECO:0000256" key="3">
    <source>
        <dbReference type="ARBA" id="ARBA00014066"/>
    </source>
</evidence>
<keyword evidence="7" id="KW-0539">Nucleus</keyword>
<evidence type="ECO:0000256" key="10">
    <source>
        <dbReference type="ARBA" id="ARBA00045449"/>
    </source>
</evidence>
<evidence type="ECO:0000313" key="12">
    <source>
        <dbReference type="EMBL" id="KAB7497891.1"/>
    </source>
</evidence>
<comment type="caution">
    <text evidence="12">The sequence shown here is derived from an EMBL/GenBank/DDBJ whole genome shotgun (WGS) entry which is preliminary data.</text>
</comment>
<evidence type="ECO:0000256" key="7">
    <source>
        <dbReference type="ARBA" id="ARBA00023242"/>
    </source>
</evidence>
<evidence type="ECO:0000256" key="11">
    <source>
        <dbReference type="SAM" id="MobiDB-lite"/>
    </source>
</evidence>
<protein>
    <recommendedName>
        <fullName evidence="3">DAZ-associated protein 2</fullName>
    </recommendedName>
    <alternativeName>
        <fullName evidence="8">Deleted in azoospermia-associated protein 2</fullName>
    </alternativeName>
    <alternativeName>
        <fullName evidence="9">Proline-rich transcript in brain protein</fullName>
    </alternativeName>
</protein>
<dbReference type="PANTHER" id="PTHR31638">
    <property type="entry name" value="DAZ-ASSOCIATED PROTEIN 2"/>
    <property type="match status" value="1"/>
</dbReference>
<dbReference type="Pfam" id="PF11029">
    <property type="entry name" value="DAZAP2"/>
    <property type="match status" value="1"/>
</dbReference>
<dbReference type="GO" id="GO:0010494">
    <property type="term" value="C:cytoplasmic stress granule"/>
    <property type="evidence" value="ECO:0007669"/>
    <property type="project" value="UniProtKB-SubCell"/>
</dbReference>
<organism evidence="12 13">
    <name type="scientific">Armadillidium nasatum</name>
    <dbReference type="NCBI Taxonomy" id="96803"/>
    <lineage>
        <taxon>Eukaryota</taxon>
        <taxon>Metazoa</taxon>
        <taxon>Ecdysozoa</taxon>
        <taxon>Arthropoda</taxon>
        <taxon>Crustacea</taxon>
        <taxon>Multicrustacea</taxon>
        <taxon>Malacostraca</taxon>
        <taxon>Eumalacostraca</taxon>
        <taxon>Peracarida</taxon>
        <taxon>Isopoda</taxon>
        <taxon>Oniscidea</taxon>
        <taxon>Crinocheta</taxon>
        <taxon>Armadillidiidae</taxon>
        <taxon>Armadillidium</taxon>
    </lineage>
</organism>
<dbReference type="Proteomes" id="UP000326759">
    <property type="component" value="Unassembled WGS sequence"/>
</dbReference>
<dbReference type="AlphaFoldDB" id="A0A5N5SUK8"/>
<reference evidence="12 13" key="1">
    <citation type="journal article" date="2019" name="PLoS Biol.">
        <title>Sex chromosomes control vertical transmission of feminizing Wolbachia symbionts in an isopod.</title>
        <authorList>
            <person name="Becking T."/>
            <person name="Chebbi M.A."/>
            <person name="Giraud I."/>
            <person name="Moumen B."/>
            <person name="Laverre T."/>
            <person name="Caubet Y."/>
            <person name="Peccoud J."/>
            <person name="Gilbert C."/>
            <person name="Cordaux R."/>
        </authorList>
    </citation>
    <scope>NUCLEOTIDE SEQUENCE [LARGE SCALE GENOMIC DNA]</scope>
    <source>
        <strain evidence="12">ANa2</strain>
        <tissue evidence="12">Whole body excluding digestive tract and cuticle</tissue>
    </source>
</reference>
<proteinExistence type="predicted"/>
<dbReference type="GO" id="GO:0016607">
    <property type="term" value="C:nuclear speck"/>
    <property type="evidence" value="ECO:0007669"/>
    <property type="project" value="UniProtKB-SubCell"/>
</dbReference>
<sequence length="136" mass="14905">MAEKPQTEHLYSYNSPPPTYEESKYHQKLEEAPNLSAMDTEYTSQKAQSFQSQNTKQSAAYQPTMQQQHQRVIAVPPFYAGQQVYIPGAFDAGARFSNTSPPSIPPPPPGVAPNAAQIAAQCGSNVVASQKKSSFW</sequence>
<evidence type="ECO:0000256" key="9">
    <source>
        <dbReference type="ARBA" id="ARBA00034352"/>
    </source>
</evidence>
<evidence type="ECO:0000313" key="13">
    <source>
        <dbReference type="Proteomes" id="UP000326759"/>
    </source>
</evidence>
<dbReference type="EMBL" id="SEYY01019786">
    <property type="protein sequence ID" value="KAB7497891.1"/>
    <property type="molecule type" value="Genomic_DNA"/>
</dbReference>
<name>A0A5N5SUK8_9CRUS</name>
<evidence type="ECO:0000256" key="5">
    <source>
        <dbReference type="ARBA" id="ARBA00022553"/>
    </source>
</evidence>
<keyword evidence="13" id="KW-1185">Reference proteome</keyword>
<dbReference type="InterPro" id="IPR022730">
    <property type="entry name" value="DAZ_assoc-2"/>
</dbReference>
<keyword evidence="5" id="KW-0597">Phosphoprotein</keyword>
<evidence type="ECO:0000256" key="6">
    <source>
        <dbReference type="ARBA" id="ARBA00022843"/>
    </source>
</evidence>
<evidence type="ECO:0000256" key="2">
    <source>
        <dbReference type="ARBA" id="ARBA00004324"/>
    </source>
</evidence>
<accession>A0A5N5SUK8</accession>
<keyword evidence="6" id="KW-0832">Ubl conjugation</keyword>
<evidence type="ECO:0000256" key="1">
    <source>
        <dbReference type="ARBA" id="ARBA00004210"/>
    </source>
</evidence>
<feature type="compositionally biased region" description="Basic and acidic residues" evidence="11">
    <location>
        <begin position="21"/>
        <end position="31"/>
    </location>
</feature>
<feature type="region of interest" description="Disordered" evidence="11">
    <location>
        <begin position="1"/>
        <end position="64"/>
    </location>
</feature>
<comment type="function">
    <text evidence="10">In unstressed cells, promotes SIAH1-mediated polyubiquitination and degradation of the serine/threonine-protein kinase HIPK2, probably by acting as a loading factor that potentiates complex formation between HIPK2 and ubiquitin ligase SIAH1. In response to DNA damage, localizes to the nucleus following phosphorylation by HIPK2 and modulates the expression of a subset of TP53/p53 target genes by binding to TP53 at target gene promoters. This limits the expression of a number of cell death-mediating TP53 target genes, reducing DNA damage-induced cell death. Enhances the binding of transcription factor TCF7L2/TCF4, a Wnt signaling pathway effector, to the promoters of target genes. Plays a role in stress granule formation.</text>
</comment>
<evidence type="ECO:0000256" key="8">
    <source>
        <dbReference type="ARBA" id="ARBA00032174"/>
    </source>
</evidence>
<evidence type="ECO:0000256" key="4">
    <source>
        <dbReference type="ARBA" id="ARBA00022490"/>
    </source>
</evidence>
<gene>
    <name evidence="12" type="ORF">Anas_04845</name>
</gene>
<feature type="compositionally biased region" description="Polar residues" evidence="11">
    <location>
        <begin position="41"/>
        <end position="64"/>
    </location>
</feature>
<dbReference type="OrthoDB" id="6514304at2759"/>